<evidence type="ECO:0000313" key="2">
    <source>
        <dbReference type="EMBL" id="RIY41943.1"/>
    </source>
</evidence>
<name>A0A3A1YUK8_9BURK</name>
<reference evidence="2 3" key="1">
    <citation type="submission" date="2017-08" db="EMBL/GenBank/DDBJ databases">
        <title>Pusillimonas indicus sp. nov., a member of the family Alcaligenaceae isolated from surface seawater.</title>
        <authorList>
            <person name="Li J."/>
        </authorList>
    </citation>
    <scope>NUCLEOTIDE SEQUENCE [LARGE SCALE GENOMIC DNA]</scope>
    <source>
        <strain evidence="2 3">L52-1-41</strain>
    </source>
</reference>
<evidence type="ECO:0000313" key="3">
    <source>
        <dbReference type="Proteomes" id="UP000266206"/>
    </source>
</evidence>
<comment type="caution">
    <text evidence="2">The sequence shown here is derived from an EMBL/GenBank/DDBJ whole genome shotgun (WGS) entry which is preliminary data.</text>
</comment>
<dbReference type="EMBL" id="NQYH01000001">
    <property type="protein sequence ID" value="RIY41943.1"/>
    <property type="molecule type" value="Genomic_DNA"/>
</dbReference>
<sequence length="184" mass="20841">MKTKLAIAALLAAFVAPSVAVEIDITDDPNKEFFIGYRMEYPPSDCEVIWFASQWQREYLMGMGNCDHVSNDRAYRDIIKTMKSVKSRSNAANFADYRREVDAKIKAETKKNQLRCLDTHSGTYLFLPAKAPNKPDWFILDKLHNGGRLNVSAAGYWQETKDGNLIADFGINTVNVNMANVYEC</sequence>
<gene>
    <name evidence="2" type="ORF">CJP73_00405</name>
</gene>
<evidence type="ECO:0000256" key="1">
    <source>
        <dbReference type="SAM" id="SignalP"/>
    </source>
</evidence>
<dbReference type="AlphaFoldDB" id="A0A3A1YUK8"/>
<feature type="chain" id="PRO_5017323887" description="C-type lysozyme inhibitor domain-containing protein" evidence="1">
    <location>
        <begin position="21"/>
        <end position="184"/>
    </location>
</feature>
<protein>
    <recommendedName>
        <fullName evidence="4">C-type lysozyme inhibitor domain-containing protein</fullName>
    </recommendedName>
</protein>
<dbReference type="OrthoDB" id="9815602at2"/>
<organism evidence="2 3">
    <name type="scientific">Neopusillimonas maritima</name>
    <dbReference type="NCBI Taxonomy" id="2026239"/>
    <lineage>
        <taxon>Bacteria</taxon>
        <taxon>Pseudomonadati</taxon>
        <taxon>Pseudomonadota</taxon>
        <taxon>Betaproteobacteria</taxon>
        <taxon>Burkholderiales</taxon>
        <taxon>Alcaligenaceae</taxon>
        <taxon>Neopusillimonas</taxon>
    </lineage>
</organism>
<feature type="signal peptide" evidence="1">
    <location>
        <begin position="1"/>
        <end position="20"/>
    </location>
</feature>
<evidence type="ECO:0008006" key="4">
    <source>
        <dbReference type="Google" id="ProtNLM"/>
    </source>
</evidence>
<dbReference type="Proteomes" id="UP000266206">
    <property type="component" value="Unassembled WGS sequence"/>
</dbReference>
<accession>A0A3A1YUK8</accession>
<keyword evidence="1" id="KW-0732">Signal</keyword>
<dbReference type="RefSeq" id="WP_119515170.1">
    <property type="nucleotide sequence ID" value="NZ_NQYH01000001.1"/>
</dbReference>
<proteinExistence type="predicted"/>